<sequence>MSHRIFTVFGGTGFLGRRIVRHLRSGGCSVRIATRHPDKGKKLFGSDDPQLQSIEADIHHERSIADALGGAHGVVNAVSLYVERGRQTFHSVHVEAAQRVAAQARRAGVERLVHVSGIGADAASSSRYIRKRGEGELAVRAAFADAILIRPAVMFGPDDAFLTNILKLLRRLPVYPIFGRGLTKLQPAYADDVAEAITRVLQGAKPHTITYECGGPRVYSYAQFLKAVAHEAGLRPILLPVPFAAWQVLARALELLPSPPVTRNQVELMQVDNVSSPEMPGFAELGVSPHSVEEILKGMLRDPLTT</sequence>
<dbReference type="InterPro" id="IPR016040">
    <property type="entry name" value="NAD(P)-bd_dom"/>
</dbReference>
<dbReference type="EMBL" id="LYBW01000049">
    <property type="protein sequence ID" value="ODR92185.1"/>
    <property type="molecule type" value="Genomic_DNA"/>
</dbReference>
<reference evidence="3" key="1">
    <citation type="submission" date="2016-05" db="EMBL/GenBank/DDBJ databases">
        <authorList>
            <person name="Li Y."/>
        </authorList>
    </citation>
    <scope>NUCLEOTIDE SEQUENCE [LARGE SCALE GENOMIC DNA]</scope>
    <source>
        <strain evidence="3">YIC4027</strain>
    </source>
</reference>
<feature type="domain" description="NAD(P)-binding" evidence="1">
    <location>
        <begin position="10"/>
        <end position="146"/>
    </location>
</feature>
<dbReference type="PANTHER" id="PTHR12126:SF11">
    <property type="entry name" value="NADH DEHYDROGENASE [UBIQUINONE] 1 ALPHA SUBCOMPLEX SUBUNIT 9, MITOCHONDRIAL"/>
    <property type="match status" value="1"/>
</dbReference>
<dbReference type="CDD" id="cd05271">
    <property type="entry name" value="NDUFA9_like_SDR_a"/>
    <property type="match status" value="1"/>
</dbReference>
<accession>A0A1E3VF60</accession>
<protein>
    <submittedName>
        <fullName evidence="2">Epimerase</fullName>
    </submittedName>
</protein>
<dbReference type="Pfam" id="PF13460">
    <property type="entry name" value="NAD_binding_10"/>
    <property type="match status" value="1"/>
</dbReference>
<dbReference type="PANTHER" id="PTHR12126">
    <property type="entry name" value="NADH-UBIQUINONE OXIDOREDUCTASE 39 KDA SUBUNIT-RELATED"/>
    <property type="match status" value="1"/>
</dbReference>
<dbReference type="InterPro" id="IPR036291">
    <property type="entry name" value="NAD(P)-bd_dom_sf"/>
</dbReference>
<evidence type="ECO:0000313" key="2">
    <source>
        <dbReference type="EMBL" id="ODR92185.1"/>
    </source>
</evidence>
<dbReference type="SUPFAM" id="SSF51735">
    <property type="entry name" value="NAD(P)-binding Rossmann-fold domains"/>
    <property type="match status" value="1"/>
</dbReference>
<evidence type="ECO:0000313" key="3">
    <source>
        <dbReference type="Proteomes" id="UP000094342"/>
    </source>
</evidence>
<name>A0A1E3VF60_9HYPH</name>
<proteinExistence type="predicted"/>
<organism evidence="2 3">
    <name type="scientific">Sinorhizobium alkalisoli</name>
    <dbReference type="NCBI Taxonomy" id="1752398"/>
    <lineage>
        <taxon>Bacteria</taxon>
        <taxon>Pseudomonadati</taxon>
        <taxon>Pseudomonadota</taxon>
        <taxon>Alphaproteobacteria</taxon>
        <taxon>Hyphomicrobiales</taxon>
        <taxon>Rhizobiaceae</taxon>
        <taxon>Sinorhizobium/Ensifer group</taxon>
        <taxon>Sinorhizobium</taxon>
    </lineage>
</organism>
<gene>
    <name evidence="2" type="ORF">A8M32_06985</name>
</gene>
<dbReference type="STRING" id="1752398.A8M32_06985"/>
<dbReference type="OrthoDB" id="9776313at2"/>
<dbReference type="Gene3D" id="3.40.50.720">
    <property type="entry name" value="NAD(P)-binding Rossmann-like Domain"/>
    <property type="match status" value="1"/>
</dbReference>
<dbReference type="Proteomes" id="UP000094342">
    <property type="component" value="Unassembled WGS sequence"/>
</dbReference>
<evidence type="ECO:0000259" key="1">
    <source>
        <dbReference type="Pfam" id="PF13460"/>
    </source>
</evidence>
<dbReference type="AlphaFoldDB" id="A0A1E3VF60"/>
<dbReference type="InterPro" id="IPR051207">
    <property type="entry name" value="ComplexI_NDUFA9_subunit"/>
</dbReference>
<comment type="caution">
    <text evidence="2">The sequence shown here is derived from an EMBL/GenBank/DDBJ whole genome shotgun (WGS) entry which is preliminary data.</text>
</comment>
<keyword evidence="3" id="KW-1185">Reference proteome</keyword>
<dbReference type="GO" id="GO:0044877">
    <property type="term" value="F:protein-containing complex binding"/>
    <property type="evidence" value="ECO:0007669"/>
    <property type="project" value="TreeGrafter"/>
</dbReference>